<feature type="binding site" evidence="10">
    <location>
        <position position="295"/>
    </location>
    <ligand>
        <name>substrate</name>
    </ligand>
</feature>
<protein>
    <recommendedName>
        <fullName evidence="3 12">Beta-glucosidase</fullName>
        <ecNumber evidence="3 12">3.2.1.21</ecNumber>
    </recommendedName>
</protein>
<evidence type="ECO:0000256" key="4">
    <source>
        <dbReference type="ARBA" id="ARBA00022801"/>
    </source>
</evidence>
<feature type="binding site" evidence="10">
    <location>
        <begin position="416"/>
        <end position="417"/>
    </location>
    <ligand>
        <name>substrate</name>
    </ligand>
</feature>
<evidence type="ECO:0000256" key="9">
    <source>
        <dbReference type="PIRSR" id="PIRSR617736-1"/>
    </source>
</evidence>
<evidence type="ECO:0000256" key="6">
    <source>
        <dbReference type="ARBA" id="ARBA00023277"/>
    </source>
</evidence>
<feature type="active site" description="Nucleophile" evidence="9 11">
    <location>
        <position position="362"/>
    </location>
</feature>
<evidence type="ECO:0000256" key="3">
    <source>
        <dbReference type="ARBA" id="ARBA00012744"/>
    </source>
</evidence>
<dbReference type="NCBIfam" id="TIGR03356">
    <property type="entry name" value="BGL"/>
    <property type="match status" value="1"/>
</dbReference>
<feature type="binding site" evidence="10">
    <location>
        <position position="18"/>
    </location>
    <ligand>
        <name>substrate</name>
    </ligand>
</feature>
<keyword evidence="6" id="KW-0119">Carbohydrate metabolism</keyword>
<comment type="similarity">
    <text evidence="2 12">Belongs to the glycosyl hydrolase 1 family.</text>
</comment>
<evidence type="ECO:0000256" key="2">
    <source>
        <dbReference type="ARBA" id="ARBA00010838"/>
    </source>
</evidence>
<dbReference type="PANTHER" id="PTHR10353">
    <property type="entry name" value="GLYCOSYL HYDROLASE"/>
    <property type="match status" value="1"/>
</dbReference>
<dbReference type="Pfam" id="PF00232">
    <property type="entry name" value="Glyco_hydro_1"/>
    <property type="match status" value="1"/>
</dbReference>
<sequence length="456" mass="51168">MRRFPSSFTWGVSTASYQIEGAAQTDGRGRSVWDVFSHTPGNIARGDHGDVACDHYHRFSEDVALIRDLGVGAYRFSVAWPRIQPEGSGRVEPRGLDFYRRLVDELLDAGVEPWLTLYHWDLPQALEERGGWRDRDTAERFAEYSALVHDALGDRVTRWTTLNEPYCVAFLGHATGEHAPGAREGHGALAVAHHLMVGHGLAVQAMRAQQRGQETFGITLNLSDVRPASQDPADLSAAERLDLLQNRVFTDPILAGTWPEAEQQVWASISDFGFRYQDDLTLIRQPLDFLGVNFYAPAYAKYAPTADPDPAFRTAADIDVDRVAPLELPRTAMGWPVEPMALTRLLHRLDEDFDLPPVYITENGAAYRDVTDGAEAVSDLERIAFVDAHLGALQAAMTQGVDVRGYFCWSLLDNFEWAYGYAKRFGLVYVDYADLRRIPKASYSWYRDLLRDQRAG</sequence>
<dbReference type="GO" id="GO:0030245">
    <property type="term" value="P:cellulose catabolic process"/>
    <property type="evidence" value="ECO:0007669"/>
    <property type="project" value="UniProtKB-KW"/>
</dbReference>
<dbReference type="SUPFAM" id="SSF51445">
    <property type="entry name" value="(Trans)glycosidases"/>
    <property type="match status" value="1"/>
</dbReference>
<dbReference type="InterPro" id="IPR001360">
    <property type="entry name" value="Glyco_hydro_1"/>
</dbReference>
<dbReference type="InterPro" id="IPR018120">
    <property type="entry name" value="Glyco_hydro_1_AS"/>
</dbReference>
<accession>A0A6G3WPT5</accession>
<dbReference type="InterPro" id="IPR033132">
    <property type="entry name" value="GH_1_N_CS"/>
</dbReference>
<dbReference type="PROSITE" id="PS00572">
    <property type="entry name" value="GLYCOSYL_HYDROL_F1_1"/>
    <property type="match status" value="1"/>
</dbReference>
<dbReference type="PROSITE" id="PS00653">
    <property type="entry name" value="GLYCOSYL_HYDROL_F1_2"/>
    <property type="match status" value="1"/>
</dbReference>
<dbReference type="PRINTS" id="PR00131">
    <property type="entry name" value="GLHYDRLASE1"/>
</dbReference>
<name>A0A6G3WPT5_9ACTN</name>
<feature type="binding site" evidence="10">
    <location>
        <position position="409"/>
    </location>
    <ligand>
        <name>substrate</name>
    </ligand>
</feature>
<dbReference type="Gene3D" id="3.20.20.80">
    <property type="entry name" value="Glycosidases"/>
    <property type="match status" value="1"/>
</dbReference>
<evidence type="ECO:0000256" key="5">
    <source>
        <dbReference type="ARBA" id="ARBA00023001"/>
    </source>
</evidence>
<feature type="binding site" evidence="10">
    <location>
        <position position="163"/>
    </location>
    <ligand>
        <name>substrate</name>
    </ligand>
</feature>
<keyword evidence="7 12" id="KW-0326">Glycosidase</keyword>
<evidence type="ECO:0000256" key="7">
    <source>
        <dbReference type="ARBA" id="ARBA00023295"/>
    </source>
</evidence>
<dbReference type="InterPro" id="IPR017853">
    <property type="entry name" value="GH"/>
</dbReference>
<evidence type="ECO:0000256" key="8">
    <source>
        <dbReference type="ARBA" id="ARBA00023326"/>
    </source>
</evidence>
<keyword evidence="8" id="KW-0624">Polysaccharide degradation</keyword>
<feature type="active site" description="Proton donor" evidence="9">
    <location>
        <position position="164"/>
    </location>
</feature>
<dbReference type="EMBL" id="JAAGMN010001394">
    <property type="protein sequence ID" value="NEE07457.1"/>
    <property type="molecule type" value="Genomic_DNA"/>
</dbReference>
<evidence type="ECO:0000256" key="11">
    <source>
        <dbReference type="PROSITE-ProRule" id="PRU10055"/>
    </source>
</evidence>
<evidence type="ECO:0000256" key="12">
    <source>
        <dbReference type="RuleBase" id="RU361175"/>
    </source>
</evidence>
<reference evidence="13" key="1">
    <citation type="submission" date="2020-01" db="EMBL/GenBank/DDBJ databases">
        <title>Insect and environment-associated Actinomycetes.</title>
        <authorList>
            <person name="Currrie C."/>
            <person name="Chevrette M."/>
            <person name="Carlson C."/>
            <person name="Stubbendieck R."/>
            <person name="Wendt-Pienkowski E."/>
        </authorList>
    </citation>
    <scope>NUCLEOTIDE SEQUENCE</scope>
    <source>
        <strain evidence="13">SID7499</strain>
    </source>
</reference>
<comment type="caution">
    <text evidence="13">The sequence shown here is derived from an EMBL/GenBank/DDBJ whole genome shotgun (WGS) entry which is preliminary data.</text>
</comment>
<keyword evidence="5" id="KW-0136">Cellulose degradation</keyword>
<dbReference type="GO" id="GO:0008422">
    <property type="term" value="F:beta-glucosidase activity"/>
    <property type="evidence" value="ECO:0007669"/>
    <property type="project" value="UniProtKB-EC"/>
</dbReference>
<dbReference type="AlphaFoldDB" id="A0A6G3WPT5"/>
<dbReference type="GO" id="GO:0005829">
    <property type="term" value="C:cytosol"/>
    <property type="evidence" value="ECO:0007669"/>
    <property type="project" value="TreeGrafter"/>
</dbReference>
<dbReference type="FunFam" id="3.20.20.80:FF:000004">
    <property type="entry name" value="Beta-glucosidase 6-phospho-beta-glucosidase"/>
    <property type="match status" value="1"/>
</dbReference>
<evidence type="ECO:0000313" key="13">
    <source>
        <dbReference type="EMBL" id="NEE07457.1"/>
    </source>
</evidence>
<dbReference type="PANTHER" id="PTHR10353:SF36">
    <property type="entry name" value="LP05116P"/>
    <property type="match status" value="1"/>
</dbReference>
<dbReference type="EC" id="3.2.1.21" evidence="3 12"/>
<keyword evidence="4 12" id="KW-0378">Hydrolase</keyword>
<dbReference type="InterPro" id="IPR017736">
    <property type="entry name" value="Glyco_hydro_1_beta-glucosidase"/>
</dbReference>
<gene>
    <name evidence="13" type="ORF">G3M58_13480</name>
</gene>
<evidence type="ECO:0000256" key="10">
    <source>
        <dbReference type="PIRSR" id="PIRSR617736-2"/>
    </source>
</evidence>
<comment type="catalytic activity">
    <reaction evidence="1 12">
        <text>Hydrolysis of terminal, non-reducing beta-D-glucosyl residues with release of beta-D-glucose.</text>
        <dbReference type="EC" id="3.2.1.21"/>
    </reaction>
</comment>
<evidence type="ECO:0000256" key="1">
    <source>
        <dbReference type="ARBA" id="ARBA00000448"/>
    </source>
</evidence>
<proteinExistence type="inferred from homology"/>
<feature type="binding site" evidence="10">
    <location>
        <position position="119"/>
    </location>
    <ligand>
        <name>substrate</name>
    </ligand>
</feature>
<organism evidence="13">
    <name type="scientific">Streptomyces sp. SID7499</name>
    <dbReference type="NCBI Taxonomy" id="2706086"/>
    <lineage>
        <taxon>Bacteria</taxon>
        <taxon>Bacillati</taxon>
        <taxon>Actinomycetota</taxon>
        <taxon>Actinomycetes</taxon>
        <taxon>Kitasatosporales</taxon>
        <taxon>Streptomycetaceae</taxon>
        <taxon>Streptomyces</taxon>
    </lineage>
</organism>